<dbReference type="EMBL" id="SWJZ01000030">
    <property type="protein sequence ID" value="TKD21435.1"/>
    <property type="molecule type" value="Genomic_DNA"/>
</dbReference>
<dbReference type="InterPro" id="IPR014016">
    <property type="entry name" value="UvrD-like_ATP-bd"/>
</dbReference>
<feature type="coiled-coil region" evidence="10">
    <location>
        <begin position="637"/>
        <end position="664"/>
    </location>
</feature>
<evidence type="ECO:0000256" key="9">
    <source>
        <dbReference type="PROSITE-ProRule" id="PRU00560"/>
    </source>
</evidence>
<evidence type="ECO:0000259" key="12">
    <source>
        <dbReference type="PROSITE" id="PS51217"/>
    </source>
</evidence>
<dbReference type="Proteomes" id="UP000310597">
    <property type="component" value="Unassembled WGS sequence"/>
</dbReference>
<feature type="domain" description="UvrD-like helicase C-terminal" evidence="12">
    <location>
        <begin position="428"/>
        <end position="701"/>
    </location>
</feature>
<proteinExistence type="predicted"/>
<dbReference type="PANTHER" id="PTHR11070:SF55">
    <property type="entry name" value="DNA 3'-5' HELICASE"/>
    <property type="match status" value="1"/>
</dbReference>
<keyword evidence="2 9" id="KW-0378">Hydrolase</keyword>
<sequence>MSMTYGRVDSIIASAGTGKTFTLVKDITAAIEAGLSPDRLLATTFTKKAAAELSGRIRTALIRAGRGDQAAALLSARIGTVNSVCGSLISEFAFELGRSPTADVIEETRQSVMFARATGDVISTWIDEMAPLAERLSIADRDRSSPRGQVKGWQDTARRIVDAARSNGIDREGLVRSAARSTTSLLALLPAATPGETSEGLDATLAAAVRTCAAALTPERRAGLKKGTVDNDLPRIEAALTFLDRGDLLPWVEWARLSKLGATKADKPLFEGVIAAAAAHFRHPRLRSDLADFIRLQFGCAADCLDAYADFKKAHGLIDFVDQEMLALQILRDPANETRLRELIGGVFVDEVQDSSPIQIAIFSELARIAPKSVWVGDPKQSIYGFRDADPELTRAATTQITADTGGGVRYLRQSWRSRPSLCLAVNAAFLANFSRVGMAEEEIAFSDDWTRQDAPDMPPAFAAWSIEGKNKDVRADLLAGQIAGLLAQGASWPIVPRDGGTRPLRGGDVAILCRSNPQVAEFARALSVRGVRVAVARQGLLDQPEIELALAALRWVADPSDSLASVEIARFTVDDESWLTAAFEADAEQAIADCIPFSDALRAIRDSVFQLTPAEALDAVLHVEGLPDLIGRWGDIEQRLHNLEALRKLAETYQDECRADRQAATLTGLCRWLTEQGDAQQPQSLHPDAVQILTYHGAKGLEWPVTVLTELEADTKGSPFRLAAENETAPDWRAPLDGRVLHYWPWPYGDQAKDVGLDALTDTCPEGIRALAAERLERTRLLYVGMTRARDYQILALTGRPRLWLDELCGADGQPHLLPTEAELRIGGQKFPARGAAPIPPINEMAPQLRYGRATWPAVDHLPLRLNPSAMRYEGALKISERHRLGDRIPLIGNPDMIALGEACHRFFAHDNSEDHGAIRLERAAWLLDRWGVPELAPADLVSTSDRLHQFLGARFPGSRIMREWPVHALMDRQVIAGRLDLLVDTIEGFVIIDHKSFPSAVDLDEERLRAFAGQASLYARALHGVSGRTCTAFWVHQPIVGTMTQISLE</sequence>
<dbReference type="PROSITE" id="PS51198">
    <property type="entry name" value="UVRD_HELICASE_ATP_BIND"/>
    <property type="match status" value="1"/>
</dbReference>
<dbReference type="Gene3D" id="3.40.50.300">
    <property type="entry name" value="P-loop containing nucleotide triphosphate hydrolases"/>
    <property type="match status" value="4"/>
</dbReference>
<feature type="domain" description="UvrD-like helicase ATP-binding" evidence="11">
    <location>
        <begin position="1"/>
        <end position="419"/>
    </location>
</feature>
<evidence type="ECO:0000256" key="1">
    <source>
        <dbReference type="ARBA" id="ARBA00022741"/>
    </source>
</evidence>
<dbReference type="Pfam" id="PF13361">
    <property type="entry name" value="UvrD_C"/>
    <property type="match status" value="1"/>
</dbReference>
<evidence type="ECO:0000256" key="2">
    <source>
        <dbReference type="ARBA" id="ARBA00022801"/>
    </source>
</evidence>
<gene>
    <name evidence="13" type="ORF">FBT96_08905</name>
</gene>
<feature type="binding site" evidence="9">
    <location>
        <begin position="13"/>
        <end position="20"/>
    </location>
    <ligand>
        <name>ATP</name>
        <dbReference type="ChEBI" id="CHEBI:30616"/>
    </ligand>
</feature>
<dbReference type="GO" id="GO:0016887">
    <property type="term" value="F:ATP hydrolysis activity"/>
    <property type="evidence" value="ECO:0007669"/>
    <property type="project" value="RHEA"/>
</dbReference>
<reference evidence="13 14" key="1">
    <citation type="submission" date="2019-04" db="EMBL/GenBank/DDBJ databases">
        <title>Draft Whole-Genome sequence of the purple photosynthetic bacterium Rhodobacter capsulatus SP108 with an indigenous class A beta-lactamase.</title>
        <authorList>
            <person name="Robertson S."/>
            <person name="Meyer T.E."/>
            <person name="Kyndt J.A."/>
        </authorList>
    </citation>
    <scope>NUCLEOTIDE SEQUENCE [LARGE SCALE GENOMIC DNA]</scope>
    <source>
        <strain evidence="13 14">SP108</strain>
    </source>
</reference>
<evidence type="ECO:0000256" key="7">
    <source>
        <dbReference type="ARBA" id="ARBA00034808"/>
    </source>
</evidence>
<dbReference type="InterPro" id="IPR000212">
    <property type="entry name" value="DNA_helicase_UvrD/REP"/>
</dbReference>
<protein>
    <recommendedName>
        <fullName evidence="7">DNA 3'-5' helicase</fullName>
        <ecNumber evidence="7">5.6.2.4</ecNumber>
    </recommendedName>
</protein>
<dbReference type="GO" id="GO:0005829">
    <property type="term" value="C:cytosol"/>
    <property type="evidence" value="ECO:0007669"/>
    <property type="project" value="TreeGrafter"/>
</dbReference>
<name>A0A4U1JRH5_RHOCA</name>
<dbReference type="PANTHER" id="PTHR11070">
    <property type="entry name" value="UVRD / RECB / PCRA DNA HELICASE FAMILY MEMBER"/>
    <property type="match status" value="1"/>
</dbReference>
<evidence type="ECO:0000313" key="13">
    <source>
        <dbReference type="EMBL" id="TKD21435.1"/>
    </source>
</evidence>
<comment type="catalytic activity">
    <reaction evidence="8">
        <text>ATP + H2O = ADP + phosphate + H(+)</text>
        <dbReference type="Rhea" id="RHEA:13065"/>
        <dbReference type="ChEBI" id="CHEBI:15377"/>
        <dbReference type="ChEBI" id="CHEBI:15378"/>
        <dbReference type="ChEBI" id="CHEBI:30616"/>
        <dbReference type="ChEBI" id="CHEBI:43474"/>
        <dbReference type="ChEBI" id="CHEBI:456216"/>
        <dbReference type="EC" id="5.6.2.4"/>
    </reaction>
</comment>
<evidence type="ECO:0000256" key="5">
    <source>
        <dbReference type="ARBA" id="ARBA00023235"/>
    </source>
</evidence>
<dbReference type="GO" id="GO:0003677">
    <property type="term" value="F:DNA binding"/>
    <property type="evidence" value="ECO:0007669"/>
    <property type="project" value="InterPro"/>
</dbReference>
<dbReference type="AlphaFoldDB" id="A0A4U1JRH5"/>
<keyword evidence="4 9" id="KW-0067">ATP-binding</keyword>
<dbReference type="SUPFAM" id="SSF52540">
    <property type="entry name" value="P-loop containing nucleoside triphosphate hydrolases"/>
    <property type="match status" value="1"/>
</dbReference>
<dbReference type="InterPro" id="IPR027417">
    <property type="entry name" value="P-loop_NTPase"/>
</dbReference>
<keyword evidence="5" id="KW-0413">Isomerase</keyword>
<evidence type="ECO:0000256" key="4">
    <source>
        <dbReference type="ARBA" id="ARBA00022840"/>
    </source>
</evidence>
<dbReference type="RefSeq" id="WP_136905948.1">
    <property type="nucleotide sequence ID" value="NZ_SWJZ01000030.1"/>
</dbReference>
<keyword evidence="1 9" id="KW-0547">Nucleotide-binding</keyword>
<dbReference type="GO" id="GO:0005524">
    <property type="term" value="F:ATP binding"/>
    <property type="evidence" value="ECO:0007669"/>
    <property type="project" value="UniProtKB-UniRule"/>
</dbReference>
<evidence type="ECO:0000256" key="10">
    <source>
        <dbReference type="SAM" id="Coils"/>
    </source>
</evidence>
<accession>A0A4U1JRH5</accession>
<keyword evidence="10" id="KW-0175">Coiled coil</keyword>
<dbReference type="GO" id="GO:0000725">
    <property type="term" value="P:recombinational repair"/>
    <property type="evidence" value="ECO:0007669"/>
    <property type="project" value="TreeGrafter"/>
</dbReference>
<evidence type="ECO:0000313" key="14">
    <source>
        <dbReference type="Proteomes" id="UP000310597"/>
    </source>
</evidence>
<dbReference type="PROSITE" id="PS51217">
    <property type="entry name" value="UVRD_HELICASE_CTER"/>
    <property type="match status" value="1"/>
</dbReference>
<evidence type="ECO:0000256" key="3">
    <source>
        <dbReference type="ARBA" id="ARBA00022806"/>
    </source>
</evidence>
<evidence type="ECO:0000259" key="11">
    <source>
        <dbReference type="PROSITE" id="PS51198"/>
    </source>
</evidence>
<evidence type="ECO:0000256" key="6">
    <source>
        <dbReference type="ARBA" id="ARBA00034617"/>
    </source>
</evidence>
<comment type="catalytic activity">
    <reaction evidence="6">
        <text>Couples ATP hydrolysis with the unwinding of duplex DNA by translocating in the 3'-5' direction.</text>
        <dbReference type="EC" id="5.6.2.4"/>
    </reaction>
</comment>
<evidence type="ECO:0000256" key="8">
    <source>
        <dbReference type="ARBA" id="ARBA00048988"/>
    </source>
</evidence>
<comment type="caution">
    <text evidence="13">The sequence shown here is derived from an EMBL/GenBank/DDBJ whole genome shotgun (WGS) entry which is preliminary data.</text>
</comment>
<keyword evidence="3 9" id="KW-0347">Helicase</keyword>
<dbReference type="InterPro" id="IPR014017">
    <property type="entry name" value="DNA_helicase_UvrD-like_C"/>
</dbReference>
<dbReference type="OrthoDB" id="9810135at2"/>
<organism evidence="13 14">
    <name type="scientific">Rhodobacter capsulatus</name>
    <name type="common">Rhodopseudomonas capsulata</name>
    <dbReference type="NCBI Taxonomy" id="1061"/>
    <lineage>
        <taxon>Bacteria</taxon>
        <taxon>Pseudomonadati</taxon>
        <taxon>Pseudomonadota</taxon>
        <taxon>Alphaproteobacteria</taxon>
        <taxon>Rhodobacterales</taxon>
        <taxon>Rhodobacter group</taxon>
        <taxon>Rhodobacter</taxon>
    </lineage>
</organism>
<dbReference type="GO" id="GO:0043138">
    <property type="term" value="F:3'-5' DNA helicase activity"/>
    <property type="evidence" value="ECO:0007669"/>
    <property type="project" value="UniProtKB-EC"/>
</dbReference>
<dbReference type="GO" id="GO:0033202">
    <property type="term" value="C:DNA helicase complex"/>
    <property type="evidence" value="ECO:0007669"/>
    <property type="project" value="TreeGrafter"/>
</dbReference>
<dbReference type="Pfam" id="PF00580">
    <property type="entry name" value="UvrD-helicase"/>
    <property type="match status" value="1"/>
</dbReference>
<dbReference type="EC" id="5.6.2.4" evidence="7"/>